<comment type="caution">
    <text evidence="1">The sequence shown here is derived from an EMBL/GenBank/DDBJ whole genome shotgun (WGS) entry which is preliminary data.</text>
</comment>
<keyword evidence="2" id="KW-1185">Reference proteome</keyword>
<protein>
    <submittedName>
        <fullName evidence="1">Uncharacterized protein</fullName>
    </submittedName>
</protein>
<dbReference type="EMBL" id="JARSBN010000008">
    <property type="protein sequence ID" value="MDG4716859.1"/>
    <property type="molecule type" value="Genomic_DNA"/>
</dbReference>
<organism evidence="1 2">
    <name type="scientific">Winogradskyella marincola</name>
    <dbReference type="NCBI Taxonomy" id="3037795"/>
    <lineage>
        <taxon>Bacteria</taxon>
        <taxon>Pseudomonadati</taxon>
        <taxon>Bacteroidota</taxon>
        <taxon>Flavobacteriia</taxon>
        <taxon>Flavobacteriales</taxon>
        <taxon>Flavobacteriaceae</taxon>
        <taxon>Winogradskyella</taxon>
    </lineage>
</organism>
<gene>
    <name evidence="1" type="ORF">P7122_13315</name>
</gene>
<dbReference type="RefSeq" id="WP_278006297.1">
    <property type="nucleotide sequence ID" value="NZ_JARSBN010000008.1"/>
</dbReference>
<sequence>MIEIINQIFALESKLQKNGVDDYSRNFDRIANEFKNLNYHVINPIGKSYRNEMTDVEASISGDLNKNSKITKVLKPVIYEINGSETSLVQKGIVIVE</sequence>
<evidence type="ECO:0000313" key="2">
    <source>
        <dbReference type="Proteomes" id="UP001529085"/>
    </source>
</evidence>
<reference evidence="1 2" key="1">
    <citation type="submission" date="2023-03" db="EMBL/GenBank/DDBJ databases">
        <title>Strain YYF002 represents a novel species in the genus Winogradskyella isolated from seawater.</title>
        <authorList>
            <person name="Fu Z.-Y."/>
        </authorList>
    </citation>
    <scope>NUCLEOTIDE SEQUENCE [LARGE SCALE GENOMIC DNA]</scope>
    <source>
        <strain evidence="1 2">YYF002</strain>
    </source>
</reference>
<dbReference type="Proteomes" id="UP001529085">
    <property type="component" value="Unassembled WGS sequence"/>
</dbReference>
<proteinExistence type="predicted"/>
<name>A0ABT6G493_9FLAO</name>
<accession>A0ABT6G493</accession>
<evidence type="ECO:0000313" key="1">
    <source>
        <dbReference type="EMBL" id="MDG4716859.1"/>
    </source>
</evidence>